<protein>
    <submittedName>
        <fullName evidence="1">Uncharacterized protein</fullName>
    </submittedName>
</protein>
<name>A0A0F9IXC3_9ZZZZ</name>
<organism evidence="1">
    <name type="scientific">marine sediment metagenome</name>
    <dbReference type="NCBI Taxonomy" id="412755"/>
    <lineage>
        <taxon>unclassified sequences</taxon>
        <taxon>metagenomes</taxon>
        <taxon>ecological metagenomes</taxon>
    </lineage>
</organism>
<gene>
    <name evidence="1" type="ORF">LCGC14_1525300</name>
</gene>
<proteinExistence type="predicted"/>
<dbReference type="AlphaFoldDB" id="A0A0F9IXC3"/>
<accession>A0A0F9IXC3</accession>
<evidence type="ECO:0000313" key="1">
    <source>
        <dbReference type="EMBL" id="KKM62084.1"/>
    </source>
</evidence>
<sequence length="31" mass="3807">IKKNQKNFVERTIIGLEKEICLKETNRRKYN</sequence>
<dbReference type="EMBL" id="LAZR01011367">
    <property type="protein sequence ID" value="KKM62084.1"/>
    <property type="molecule type" value="Genomic_DNA"/>
</dbReference>
<feature type="non-terminal residue" evidence="1">
    <location>
        <position position="1"/>
    </location>
</feature>
<comment type="caution">
    <text evidence="1">The sequence shown here is derived from an EMBL/GenBank/DDBJ whole genome shotgun (WGS) entry which is preliminary data.</text>
</comment>
<reference evidence="1" key="1">
    <citation type="journal article" date="2015" name="Nature">
        <title>Complex archaea that bridge the gap between prokaryotes and eukaryotes.</title>
        <authorList>
            <person name="Spang A."/>
            <person name="Saw J.H."/>
            <person name="Jorgensen S.L."/>
            <person name="Zaremba-Niedzwiedzka K."/>
            <person name="Martijn J."/>
            <person name="Lind A.E."/>
            <person name="van Eijk R."/>
            <person name="Schleper C."/>
            <person name="Guy L."/>
            <person name="Ettema T.J."/>
        </authorList>
    </citation>
    <scope>NUCLEOTIDE SEQUENCE</scope>
</reference>